<dbReference type="RefSeq" id="WP_106346500.1">
    <property type="nucleotide sequence ID" value="NZ_PVNE01000033.1"/>
</dbReference>
<dbReference type="AlphaFoldDB" id="A0A2T0LAN1"/>
<evidence type="ECO:0000313" key="1">
    <source>
        <dbReference type="EMBL" id="PRX38910.1"/>
    </source>
</evidence>
<keyword evidence="2" id="KW-1185">Reference proteome</keyword>
<evidence type="ECO:0000313" key="2">
    <source>
        <dbReference type="Proteomes" id="UP000237797"/>
    </source>
</evidence>
<organism evidence="1 2">
    <name type="scientific">Planifilum fimeticola</name>
    <dbReference type="NCBI Taxonomy" id="201975"/>
    <lineage>
        <taxon>Bacteria</taxon>
        <taxon>Bacillati</taxon>
        <taxon>Bacillota</taxon>
        <taxon>Bacilli</taxon>
        <taxon>Bacillales</taxon>
        <taxon>Thermoactinomycetaceae</taxon>
        <taxon>Planifilum</taxon>
    </lineage>
</organism>
<protein>
    <submittedName>
        <fullName evidence="1">Uncharacterized protein</fullName>
    </submittedName>
</protein>
<comment type="caution">
    <text evidence="1">The sequence shown here is derived from an EMBL/GenBank/DDBJ whole genome shotgun (WGS) entry which is preliminary data.</text>
</comment>
<dbReference type="EMBL" id="PVNE01000033">
    <property type="protein sequence ID" value="PRX38910.1"/>
    <property type="molecule type" value="Genomic_DNA"/>
</dbReference>
<name>A0A2T0LAN1_9BACL</name>
<dbReference type="OrthoDB" id="2890811at2"/>
<gene>
    <name evidence="1" type="ORF">CLV97_13311</name>
</gene>
<proteinExistence type="predicted"/>
<reference evidence="1 2" key="1">
    <citation type="submission" date="2018-03" db="EMBL/GenBank/DDBJ databases">
        <title>Genomic Encyclopedia of Archaeal and Bacterial Type Strains, Phase II (KMG-II): from individual species to whole genera.</title>
        <authorList>
            <person name="Goeker M."/>
        </authorList>
    </citation>
    <scope>NUCLEOTIDE SEQUENCE [LARGE SCALE GENOMIC DNA]</scope>
    <source>
        <strain evidence="1 2">DSM 44946</strain>
    </source>
</reference>
<sequence>MAIKIGESDKLAKQWGNKPCSHPSVEKEIDWYGMQTGDVICTQCGAAFFGKDAWRKAREKALEEEKKRGK</sequence>
<accession>A0A2T0LAN1</accession>
<dbReference type="Proteomes" id="UP000237797">
    <property type="component" value="Unassembled WGS sequence"/>
</dbReference>